<dbReference type="Pfam" id="PF00094">
    <property type="entry name" value="VWD"/>
    <property type="match status" value="1"/>
</dbReference>
<dbReference type="Proteomes" id="UP000265180">
    <property type="component" value="Chromosome 19"/>
</dbReference>
<evidence type="ECO:0000259" key="4">
    <source>
        <dbReference type="PROSITE" id="PS51233"/>
    </source>
</evidence>
<dbReference type="PANTHER" id="PTHR46698:SF7">
    <property type="entry name" value="VWFD DOMAIN-CONTAINING PROTEIN"/>
    <property type="match status" value="1"/>
</dbReference>
<feature type="domain" description="VWFD" evidence="4">
    <location>
        <begin position="77"/>
        <end position="161"/>
    </location>
</feature>
<dbReference type="Ensembl" id="ENSORLT00020024175.1">
    <property type="protein sequence ID" value="ENSORLP00020016004.1"/>
    <property type="gene ID" value="ENSORLG00020017033.1"/>
</dbReference>
<reference evidence="5 6" key="2">
    <citation type="submission" date="2017-04" db="EMBL/GenBank/DDBJ databases">
        <title>CpG methylation of centromeres and impact of large insertions on vertebrate speciation.</title>
        <authorList>
            <person name="Ichikawa K."/>
            <person name="Yoshimura J."/>
            <person name="Morishita S."/>
        </authorList>
    </citation>
    <scope>NUCLEOTIDE SEQUENCE</scope>
    <source>
        <strain evidence="5 6">HNI</strain>
    </source>
</reference>
<organism evidence="5 6">
    <name type="scientific">Oryzias latipes</name>
    <name type="common">Japanese rice fish</name>
    <name type="synonym">Japanese killifish</name>
    <dbReference type="NCBI Taxonomy" id="8090"/>
    <lineage>
        <taxon>Eukaryota</taxon>
        <taxon>Metazoa</taxon>
        <taxon>Chordata</taxon>
        <taxon>Craniata</taxon>
        <taxon>Vertebrata</taxon>
        <taxon>Euteleostomi</taxon>
        <taxon>Actinopterygii</taxon>
        <taxon>Neopterygii</taxon>
        <taxon>Teleostei</taxon>
        <taxon>Neoteleostei</taxon>
        <taxon>Acanthomorphata</taxon>
        <taxon>Ovalentaria</taxon>
        <taxon>Atherinomorphae</taxon>
        <taxon>Beloniformes</taxon>
        <taxon>Adrianichthyidae</taxon>
        <taxon>Oryziinae</taxon>
        <taxon>Oryzias</taxon>
    </lineage>
</organism>
<name>A0A3P9L5L0_ORYLA</name>
<dbReference type="PANTHER" id="PTHR46698">
    <property type="entry name" value="CROSSVEINLESS 2"/>
    <property type="match status" value="1"/>
</dbReference>
<evidence type="ECO:0000256" key="2">
    <source>
        <dbReference type="ARBA" id="ARBA00022525"/>
    </source>
</evidence>
<comment type="subcellular location">
    <subcellularLocation>
        <location evidence="1">Secreted</location>
    </subcellularLocation>
</comment>
<dbReference type="PROSITE" id="PS51233">
    <property type="entry name" value="VWFD"/>
    <property type="match status" value="1"/>
</dbReference>
<accession>A0A3P9L5L0</accession>
<dbReference type="Pfam" id="PF12714">
    <property type="entry name" value="TILa"/>
    <property type="match status" value="1"/>
</dbReference>
<dbReference type="AlphaFoldDB" id="A0A3P9L5L0"/>
<reference evidence="5" key="4">
    <citation type="submission" date="2025-09" db="UniProtKB">
        <authorList>
            <consortium name="Ensembl"/>
        </authorList>
    </citation>
    <scope>IDENTIFICATION</scope>
    <source>
        <strain evidence="5">HNI</strain>
    </source>
</reference>
<dbReference type="InterPro" id="IPR025615">
    <property type="entry name" value="TILa_dom"/>
</dbReference>
<dbReference type="SUPFAM" id="SSF57603">
    <property type="entry name" value="FnI-like domain"/>
    <property type="match status" value="1"/>
</dbReference>
<keyword evidence="2" id="KW-0964">Secreted</keyword>
<evidence type="ECO:0000313" key="5">
    <source>
        <dbReference type="Ensembl" id="ENSORLP00020016004.1"/>
    </source>
</evidence>
<protein>
    <recommendedName>
        <fullName evidence="4">VWFD domain-containing protein</fullName>
    </recommendedName>
</protein>
<keyword evidence="3" id="KW-0732">Signal</keyword>
<dbReference type="GO" id="GO:0005576">
    <property type="term" value="C:extracellular region"/>
    <property type="evidence" value="ECO:0007669"/>
    <property type="project" value="UniProtKB-SubCell"/>
</dbReference>
<evidence type="ECO:0000256" key="3">
    <source>
        <dbReference type="ARBA" id="ARBA00022729"/>
    </source>
</evidence>
<evidence type="ECO:0000313" key="6">
    <source>
        <dbReference type="Proteomes" id="UP000265180"/>
    </source>
</evidence>
<reference key="1">
    <citation type="journal article" date="2007" name="Nature">
        <title>The medaka draft genome and insights into vertebrate genome evolution.</title>
        <authorList>
            <person name="Kasahara M."/>
            <person name="Naruse K."/>
            <person name="Sasaki S."/>
            <person name="Nakatani Y."/>
            <person name="Qu W."/>
            <person name="Ahsan B."/>
            <person name="Yamada T."/>
            <person name="Nagayasu Y."/>
            <person name="Doi K."/>
            <person name="Kasai Y."/>
            <person name="Jindo T."/>
            <person name="Kobayashi D."/>
            <person name="Shimada A."/>
            <person name="Toyoda A."/>
            <person name="Kuroki Y."/>
            <person name="Fujiyama A."/>
            <person name="Sasaki T."/>
            <person name="Shimizu A."/>
            <person name="Asakawa S."/>
            <person name="Shimizu N."/>
            <person name="Hashimoto S."/>
            <person name="Yang J."/>
            <person name="Lee Y."/>
            <person name="Matsushima K."/>
            <person name="Sugano S."/>
            <person name="Sakaizumi M."/>
            <person name="Narita T."/>
            <person name="Ohishi K."/>
            <person name="Haga S."/>
            <person name="Ohta F."/>
            <person name="Nomoto H."/>
            <person name="Nogata K."/>
            <person name="Morishita T."/>
            <person name="Endo T."/>
            <person name="Shin-I T."/>
            <person name="Takeda H."/>
            <person name="Morishita S."/>
            <person name="Kohara Y."/>
        </authorList>
    </citation>
    <scope>NUCLEOTIDE SEQUENCE [LARGE SCALE GENOMIC DNA]</scope>
    <source>
        <strain>Hd-rR</strain>
    </source>
</reference>
<proteinExistence type="predicted"/>
<sequence>MDPLNPLTHKCVPYAQCGCSFEGRYYQSGQTVILDEDCGRRCSCTAGSMTCSPHGCGPHESCSVDAGERGCRPNGYATCWIRGPGSYQTFDALTYQYPGACKLIVAQVIGSSDHPHFNVSTEKVPQVHHMVHLHHWTCVWTSSVDLKILNQYGVRFYEIMS</sequence>
<dbReference type="InterPro" id="IPR001846">
    <property type="entry name" value="VWF_type-D"/>
</dbReference>
<dbReference type="InterPro" id="IPR052424">
    <property type="entry name" value="Kielin_Chordin-BMP_Reg"/>
</dbReference>
<reference evidence="5" key="3">
    <citation type="submission" date="2025-08" db="UniProtKB">
        <authorList>
            <consortium name="Ensembl"/>
        </authorList>
    </citation>
    <scope>IDENTIFICATION</scope>
    <source>
        <strain evidence="5">HNI</strain>
    </source>
</reference>
<evidence type="ECO:0000256" key="1">
    <source>
        <dbReference type="ARBA" id="ARBA00004613"/>
    </source>
</evidence>